<dbReference type="GO" id="GO:0004573">
    <property type="term" value="F:Glc3Man9GlcNAc2 oligosaccharide glucosidase activity"/>
    <property type="evidence" value="ECO:0007669"/>
    <property type="project" value="InterPro"/>
</dbReference>
<dbReference type="OrthoDB" id="9781878at2"/>
<dbReference type="InterPro" id="IPR004888">
    <property type="entry name" value="Glycoside_hydrolase_63"/>
</dbReference>
<protein>
    <submittedName>
        <fullName evidence="2">Glycosyl hydrolase family 63 C-terminal domain-containing protein</fullName>
    </submittedName>
</protein>
<accession>A0A1M6BG40</accession>
<dbReference type="InterPro" id="IPR012341">
    <property type="entry name" value="6hp_glycosidase-like_sf"/>
</dbReference>
<dbReference type="Pfam" id="PF22422">
    <property type="entry name" value="MGH1-like_GH"/>
    <property type="match status" value="2"/>
</dbReference>
<dbReference type="PANTHER" id="PTHR10412:SF10">
    <property type="entry name" value="GLYCOSYL HYDROLASE FAMILY 63 C-TERMINAL DOMAIN-CONTAINING PROTEIN"/>
    <property type="match status" value="1"/>
</dbReference>
<dbReference type="InterPro" id="IPR054491">
    <property type="entry name" value="MGH1-like_GH"/>
</dbReference>
<dbReference type="InterPro" id="IPR008928">
    <property type="entry name" value="6-hairpin_glycosidase_sf"/>
</dbReference>
<gene>
    <name evidence="2" type="ORF">SAMN04488513_101403</name>
</gene>
<evidence type="ECO:0000313" key="3">
    <source>
        <dbReference type="Proteomes" id="UP000184543"/>
    </source>
</evidence>
<dbReference type="GO" id="GO:0009311">
    <property type="term" value="P:oligosaccharide metabolic process"/>
    <property type="evidence" value="ECO:0007669"/>
    <property type="project" value="InterPro"/>
</dbReference>
<dbReference type="SUPFAM" id="SSF48208">
    <property type="entry name" value="Six-hairpin glycosidases"/>
    <property type="match status" value="1"/>
</dbReference>
<feature type="domain" description="Mannosylglycerate hydrolase MGH1-like glycoside hydrolase" evidence="1">
    <location>
        <begin position="692"/>
        <end position="858"/>
    </location>
</feature>
<reference evidence="3" key="1">
    <citation type="submission" date="2016-11" db="EMBL/GenBank/DDBJ databases">
        <authorList>
            <person name="Varghese N."/>
            <person name="Submissions S."/>
        </authorList>
    </citation>
    <scope>NUCLEOTIDE SEQUENCE [LARGE SCALE GENOMIC DNA]</scope>
    <source>
        <strain evidence="3">DSM 19858</strain>
    </source>
</reference>
<keyword evidence="2" id="KW-0378">Hydrolase</keyword>
<dbReference type="AlphaFoldDB" id="A0A1M6BG40"/>
<feature type="domain" description="Mannosylglycerate hydrolase MGH1-like glycoside hydrolase" evidence="1">
    <location>
        <begin position="415"/>
        <end position="639"/>
    </location>
</feature>
<dbReference type="RefSeq" id="WP_072987698.1">
    <property type="nucleotide sequence ID" value="NZ_FQYU01000001.1"/>
</dbReference>
<proteinExistence type="predicted"/>
<evidence type="ECO:0000313" key="2">
    <source>
        <dbReference type="EMBL" id="SHI47548.1"/>
    </source>
</evidence>
<keyword evidence="3" id="KW-1185">Reference proteome</keyword>
<sequence>MVQKGVEAQRLAVPDNYRNWKKWGPYLAERQWGTVREDYSEYGHAWEFIDHEKARSNAYRWGEEGIAGFCDSREILCLAPVFWNGKDPILKERLYGLTNNQGNHGEDVKELYFHQVSSPTHSYSKYLYKYPHKRFPYESLVEQNRRSREEPEFELLDTDCFKDNAYFDCFVEYAKADVDDILMKVTVVNRGKKAATAHVLPHLWFRNFWKHNKRFTRPRITAVDAHCVESRSTRNGRYFLYHQKGEQLFCENETNNEKIYKVPNETEYVKDGINERVVNRKRKSVNPQKTGSKFAVWHKFRLGPGKAKTIKVRLSKRKVAEPWKDFDAVFEQRIGECEEFYGETLTKELPAAHREIAKKAFSGLLWTKQFYYYDVFKWLFGGPGELKPYRANARNFSWQHLTNRHVISMPDKWEYPWYAAWDLAFHMVSFVEIDPYFAKEQLLLVLRESYMHPNGQIPAYEWNFSDVNPPVHSWAVWSVYEKDKARTGKGDRNFLEKAFQKLLVNFTWWVNQKDTHGTNLFEGGFLGLDNIGVFDRNHMPPGITRMQQADATSWMAMFTLNMLRMSLELAEGDDAYEEAAAKFFRHFLNIAWAMHHIGAKDISLWDDEDNFYYDVVEMSSGTSQRLKVRSLVGIIPMFAVEVIHKNPFQELREFKVRAAKIVLTRPDLASLISRIEEANEDGNYLFSIMRGFRLEHLLKRLLDEDEFLSDYGIRSLSKYHKENPYVFEHHGHHRIEYEPGESKSNMFGGNSNWRGPIWMPLNYMIVQSLRKYYQYYGPTYVYEFPTGSGNKLNLNQIADEITKRLVRLFERDGAGKFRYHSDDPQSVFTKDAHFKNEHLFYEFFDGDTGKGLGASHQTGWTALIANLIMEMEQNKG</sequence>
<dbReference type="EMBL" id="FQYU01000001">
    <property type="protein sequence ID" value="SHI47548.1"/>
    <property type="molecule type" value="Genomic_DNA"/>
</dbReference>
<name>A0A1M6BG40_9FLAO</name>
<dbReference type="Gene3D" id="1.50.10.10">
    <property type="match status" value="1"/>
</dbReference>
<organism evidence="2 3">
    <name type="scientific">Pseudozobellia thermophila</name>
    <dbReference type="NCBI Taxonomy" id="192903"/>
    <lineage>
        <taxon>Bacteria</taxon>
        <taxon>Pseudomonadati</taxon>
        <taxon>Bacteroidota</taxon>
        <taxon>Flavobacteriia</taxon>
        <taxon>Flavobacteriales</taxon>
        <taxon>Flavobacteriaceae</taxon>
        <taxon>Pseudozobellia</taxon>
    </lineage>
</organism>
<evidence type="ECO:0000259" key="1">
    <source>
        <dbReference type="Pfam" id="PF22422"/>
    </source>
</evidence>
<dbReference type="PANTHER" id="PTHR10412">
    <property type="entry name" value="MANNOSYL-OLIGOSACCHARIDE GLUCOSIDASE"/>
    <property type="match status" value="1"/>
</dbReference>
<dbReference type="STRING" id="192903.SAMN04488513_101403"/>
<dbReference type="Proteomes" id="UP000184543">
    <property type="component" value="Unassembled WGS sequence"/>
</dbReference>